<dbReference type="PROSITE" id="PS50977">
    <property type="entry name" value="HTH_TETR_2"/>
    <property type="match status" value="1"/>
</dbReference>
<sequence length="187" mass="20130">MKTRDTGTRSTAEAQRRRILGHAVRVFAQGGYRATPVADVAAAAEVSTAYVFRLFDGKLGLFVDAVDDCYDQVAAAMLAGAGRTSSTNPEDKLAAMTDAYIELVSDRDLIALQVHATSACDVPEIRDAVRRGLAKTTETVAKASGADTDAVQRFIAYGQLCHLIVQADLFDIDSTWARTLSHGIRHL</sequence>
<dbReference type="EMBL" id="JANLCM010000001">
    <property type="protein sequence ID" value="MCS5717773.1"/>
    <property type="molecule type" value="Genomic_DNA"/>
</dbReference>
<feature type="domain" description="HTH tetR-type" evidence="3">
    <location>
        <begin position="13"/>
        <end position="73"/>
    </location>
</feature>
<dbReference type="SUPFAM" id="SSF46689">
    <property type="entry name" value="Homeodomain-like"/>
    <property type="match status" value="1"/>
</dbReference>
<dbReference type="RefSeq" id="WP_259507920.1">
    <property type="nucleotide sequence ID" value="NZ_JANLCM010000001.1"/>
</dbReference>
<gene>
    <name evidence="4" type="ORF">N1027_06450</name>
</gene>
<comment type="caution">
    <text evidence="4">The sequence shown here is derived from an EMBL/GenBank/DDBJ whole genome shotgun (WGS) entry which is preliminary data.</text>
</comment>
<dbReference type="Proteomes" id="UP001165584">
    <property type="component" value="Unassembled WGS sequence"/>
</dbReference>
<dbReference type="InterPro" id="IPR009057">
    <property type="entry name" value="Homeodomain-like_sf"/>
</dbReference>
<protein>
    <submittedName>
        <fullName evidence="4">TetR family transcriptional regulator</fullName>
    </submittedName>
</protein>
<evidence type="ECO:0000313" key="5">
    <source>
        <dbReference type="Proteomes" id="UP001165584"/>
    </source>
</evidence>
<keyword evidence="1 2" id="KW-0238">DNA-binding</keyword>
<organism evidence="4 5">
    <name type="scientific">Herbiconiux aconitum</name>
    <dbReference type="NCBI Taxonomy" id="2970913"/>
    <lineage>
        <taxon>Bacteria</taxon>
        <taxon>Bacillati</taxon>
        <taxon>Actinomycetota</taxon>
        <taxon>Actinomycetes</taxon>
        <taxon>Micrococcales</taxon>
        <taxon>Microbacteriaceae</taxon>
        <taxon>Herbiconiux</taxon>
    </lineage>
</organism>
<evidence type="ECO:0000313" key="4">
    <source>
        <dbReference type="EMBL" id="MCS5717773.1"/>
    </source>
</evidence>
<evidence type="ECO:0000259" key="3">
    <source>
        <dbReference type="PROSITE" id="PS50977"/>
    </source>
</evidence>
<reference evidence="4" key="1">
    <citation type="submission" date="2022-08" db="EMBL/GenBank/DDBJ databases">
        <authorList>
            <person name="Deng Y."/>
            <person name="Han X.-F."/>
            <person name="Zhang Y.-Q."/>
        </authorList>
    </citation>
    <scope>NUCLEOTIDE SEQUENCE</scope>
    <source>
        <strain evidence="4">CPCC 205763</strain>
    </source>
</reference>
<dbReference type="PANTHER" id="PTHR30055">
    <property type="entry name" value="HTH-TYPE TRANSCRIPTIONAL REGULATOR RUTR"/>
    <property type="match status" value="1"/>
</dbReference>
<accession>A0ABT2GNM4</accession>
<evidence type="ECO:0000256" key="2">
    <source>
        <dbReference type="PROSITE-ProRule" id="PRU00335"/>
    </source>
</evidence>
<name>A0ABT2GNM4_9MICO</name>
<dbReference type="Gene3D" id="1.10.357.10">
    <property type="entry name" value="Tetracycline Repressor, domain 2"/>
    <property type="match status" value="1"/>
</dbReference>
<dbReference type="InterPro" id="IPR001647">
    <property type="entry name" value="HTH_TetR"/>
</dbReference>
<keyword evidence="5" id="KW-1185">Reference proteome</keyword>
<dbReference type="InterPro" id="IPR050109">
    <property type="entry name" value="HTH-type_TetR-like_transc_reg"/>
</dbReference>
<dbReference type="PANTHER" id="PTHR30055:SF146">
    <property type="entry name" value="HTH-TYPE TRANSCRIPTIONAL DUAL REGULATOR CECR"/>
    <property type="match status" value="1"/>
</dbReference>
<proteinExistence type="predicted"/>
<feature type="DNA-binding region" description="H-T-H motif" evidence="2">
    <location>
        <begin position="36"/>
        <end position="55"/>
    </location>
</feature>
<dbReference type="Pfam" id="PF00440">
    <property type="entry name" value="TetR_N"/>
    <property type="match status" value="1"/>
</dbReference>
<evidence type="ECO:0000256" key="1">
    <source>
        <dbReference type="ARBA" id="ARBA00023125"/>
    </source>
</evidence>